<keyword evidence="2" id="KW-0812">Transmembrane</keyword>
<reference evidence="3" key="1">
    <citation type="submission" date="2023-03" db="EMBL/GenBank/DDBJ databases">
        <title>Actinorhabdospora filicis NBRC 111898.</title>
        <authorList>
            <person name="Ichikawa N."/>
            <person name="Sato H."/>
            <person name="Tonouchi N."/>
        </authorList>
    </citation>
    <scope>NUCLEOTIDE SEQUENCE</scope>
    <source>
        <strain evidence="3">NBRC 111898</strain>
    </source>
</reference>
<proteinExistence type="predicted"/>
<organism evidence="3 4">
    <name type="scientific">Actinorhabdospora filicis</name>
    <dbReference type="NCBI Taxonomy" id="1785913"/>
    <lineage>
        <taxon>Bacteria</taxon>
        <taxon>Bacillati</taxon>
        <taxon>Actinomycetota</taxon>
        <taxon>Actinomycetes</taxon>
        <taxon>Micromonosporales</taxon>
        <taxon>Micromonosporaceae</taxon>
        <taxon>Actinorhabdospora</taxon>
    </lineage>
</organism>
<protein>
    <submittedName>
        <fullName evidence="3">Uncharacterized protein</fullName>
    </submittedName>
</protein>
<evidence type="ECO:0000313" key="3">
    <source>
        <dbReference type="EMBL" id="GLZ80583.1"/>
    </source>
</evidence>
<dbReference type="AlphaFoldDB" id="A0A9W6SQN5"/>
<dbReference type="Proteomes" id="UP001165079">
    <property type="component" value="Unassembled WGS sequence"/>
</dbReference>
<keyword evidence="2" id="KW-0472">Membrane</keyword>
<keyword evidence="4" id="KW-1185">Reference proteome</keyword>
<feature type="transmembrane region" description="Helical" evidence="2">
    <location>
        <begin position="45"/>
        <end position="68"/>
    </location>
</feature>
<evidence type="ECO:0000256" key="1">
    <source>
        <dbReference type="SAM" id="MobiDB-lite"/>
    </source>
</evidence>
<accession>A0A9W6SQN5</accession>
<sequence>MSPVRAGLAGARATIRHLWWLPPLAVVTVTAAAISVVMDGFALQLLIGVSAGVLGYLWLAVAGFIGGLRNPSPPETPTCAPSHPREGAN</sequence>
<keyword evidence="2" id="KW-1133">Transmembrane helix</keyword>
<gene>
    <name evidence="3" type="ORF">Afil01_53900</name>
</gene>
<feature type="region of interest" description="Disordered" evidence="1">
    <location>
        <begin position="70"/>
        <end position="89"/>
    </location>
</feature>
<feature type="transmembrane region" description="Helical" evidence="2">
    <location>
        <begin position="20"/>
        <end position="38"/>
    </location>
</feature>
<dbReference type="EMBL" id="BSTX01000004">
    <property type="protein sequence ID" value="GLZ80583.1"/>
    <property type="molecule type" value="Genomic_DNA"/>
</dbReference>
<comment type="caution">
    <text evidence="3">The sequence shown here is derived from an EMBL/GenBank/DDBJ whole genome shotgun (WGS) entry which is preliminary data.</text>
</comment>
<evidence type="ECO:0000256" key="2">
    <source>
        <dbReference type="SAM" id="Phobius"/>
    </source>
</evidence>
<name>A0A9W6SQN5_9ACTN</name>
<evidence type="ECO:0000313" key="4">
    <source>
        <dbReference type="Proteomes" id="UP001165079"/>
    </source>
</evidence>